<sequence>MKFRDCQPSRPKIQSCGRISASARRHGCAKTQFQYITASMADMDVLWRSNPTLAYRDWQTREAAGADKRPFSIRSIVQHQAMFEHFRRHLMARGTTVIAFSADDIEAFWRTADARTYTQTTRVRYVKLLDRLCRHLVFVGVRKDNPAASLLQSVRWPDDEPEPQYLDKGLDRRLQTHLQSSVEDLADLRSRAIVALFLATGITAAEARAARVVDLHPDAQPPYLLVPAHGPRGARTVHLAGFAIPLLSDWLARRQTQAIEGDLLFTLLPDGRPITDMSFGRIVAATLTAVGATNVEMSPRTLRNTFCRRQLLAGRTHDDVSQMLGLTSNRTCVRIAATIGKG</sequence>
<dbReference type="SUPFAM" id="SSF56349">
    <property type="entry name" value="DNA breaking-rejoining enzymes"/>
    <property type="match status" value="1"/>
</dbReference>
<dbReference type="HOGENOM" id="CLU_068392_0_0_4"/>
<dbReference type="PROSITE" id="PS51898">
    <property type="entry name" value="TYR_RECOMBINASE"/>
    <property type="match status" value="1"/>
</dbReference>
<dbReference type="Gene3D" id="1.10.443.10">
    <property type="entry name" value="Intergrase catalytic core"/>
    <property type="match status" value="1"/>
</dbReference>
<evidence type="ECO:0000313" key="4">
    <source>
        <dbReference type="EMBL" id="AAZ65329.1"/>
    </source>
</evidence>
<dbReference type="GO" id="GO:0006310">
    <property type="term" value="P:DNA recombination"/>
    <property type="evidence" value="ECO:0007669"/>
    <property type="project" value="UniProtKB-KW"/>
</dbReference>
<keyword evidence="4" id="KW-0614">Plasmid</keyword>
<dbReference type="InterPro" id="IPR011010">
    <property type="entry name" value="DNA_brk_join_enz"/>
</dbReference>
<geneLocation type="plasmid" evidence="4">
    <name>megaplasmid</name>
</geneLocation>
<dbReference type="eggNOG" id="COG4974">
    <property type="taxonomic scope" value="Bacteria"/>
</dbReference>
<dbReference type="InterPro" id="IPR010998">
    <property type="entry name" value="Integrase_recombinase_N"/>
</dbReference>
<evidence type="ECO:0000259" key="3">
    <source>
        <dbReference type="PROSITE" id="PS51898"/>
    </source>
</evidence>
<organism evidence="4">
    <name type="scientific">Cupriavidus pinatubonensis (strain JMP 134 / LMG 1197)</name>
    <name type="common">Cupriavidus necator (strain JMP 134)</name>
    <dbReference type="NCBI Taxonomy" id="264198"/>
    <lineage>
        <taxon>Bacteria</taxon>
        <taxon>Pseudomonadati</taxon>
        <taxon>Pseudomonadota</taxon>
        <taxon>Betaproteobacteria</taxon>
        <taxon>Burkholderiales</taxon>
        <taxon>Burkholderiaceae</taxon>
        <taxon>Cupriavidus</taxon>
    </lineage>
</organism>
<dbReference type="Pfam" id="PF00589">
    <property type="entry name" value="Phage_integrase"/>
    <property type="match status" value="1"/>
</dbReference>
<dbReference type="Gene3D" id="1.10.150.130">
    <property type="match status" value="1"/>
</dbReference>
<feature type="domain" description="Tyr recombinase" evidence="3">
    <location>
        <begin position="161"/>
        <end position="342"/>
    </location>
</feature>
<dbReference type="EMBL" id="CP000092">
    <property type="protein sequence ID" value="AAZ65329.1"/>
    <property type="molecule type" value="Genomic_DNA"/>
</dbReference>
<gene>
    <name evidence="4" type="ordered locus">Reut_C5993</name>
</gene>
<dbReference type="InterPro" id="IPR013762">
    <property type="entry name" value="Integrase-like_cat_sf"/>
</dbReference>
<keyword evidence="2" id="KW-0233">DNA recombination</keyword>
<accession>Q46NE2</accession>
<reference evidence="4" key="1">
    <citation type="submission" date="2005-08" db="EMBL/GenBank/DDBJ databases">
        <title>Complete sequence of a megaplasmid of Ralstonia eutropha JMP134.</title>
        <authorList>
            <person name="Copeland A."/>
            <person name="Lucas S."/>
            <person name="Lapidus A."/>
            <person name="Barry K."/>
            <person name="Detter J.C."/>
            <person name="Glavina T."/>
            <person name="Hammon N."/>
            <person name="Israni S."/>
            <person name="Pitluck S."/>
            <person name="Goltsman E."/>
            <person name="Martinez M."/>
            <person name="Vergez L."/>
            <person name="Larimer F."/>
            <person name="Land M."/>
            <person name="Lykidis A."/>
            <person name="Richardson P."/>
        </authorList>
    </citation>
    <scope>NUCLEOTIDE SEQUENCE [LARGE SCALE GENOMIC DNA]</scope>
    <source>
        <strain evidence="4">JMP134</strain>
        <plasmid evidence="4">megaplasmid</plasmid>
    </source>
</reference>
<protein>
    <submittedName>
        <fullName evidence="4">Phage integrase</fullName>
    </submittedName>
</protein>
<proteinExistence type="predicted"/>
<dbReference type="InterPro" id="IPR002104">
    <property type="entry name" value="Integrase_catalytic"/>
</dbReference>
<name>Q46NE2_CUPPJ</name>
<dbReference type="GO" id="GO:0015074">
    <property type="term" value="P:DNA integration"/>
    <property type="evidence" value="ECO:0007669"/>
    <property type="project" value="InterPro"/>
</dbReference>
<evidence type="ECO:0000256" key="1">
    <source>
        <dbReference type="ARBA" id="ARBA00023125"/>
    </source>
</evidence>
<evidence type="ECO:0000256" key="2">
    <source>
        <dbReference type="ARBA" id="ARBA00023172"/>
    </source>
</evidence>
<dbReference type="AlphaFoldDB" id="Q46NE2"/>
<dbReference type="GO" id="GO:0003677">
    <property type="term" value="F:DNA binding"/>
    <property type="evidence" value="ECO:0007669"/>
    <property type="project" value="UniProtKB-KW"/>
</dbReference>
<dbReference type="KEGG" id="reu:Reut_C5993"/>
<keyword evidence="1" id="KW-0238">DNA-binding</keyword>